<evidence type="ECO:0000313" key="3">
    <source>
        <dbReference type="EMBL" id="KPP56346.1"/>
    </source>
</evidence>
<dbReference type="STRING" id="113540.ENSSFOP00015012941"/>
<proteinExistence type="predicted"/>
<sequence>NGDQYKAYTAPPTLLMLKSKPQRIWVQVDYDRGEVSFFSSTDMKSDELLSGTELLVGFTQFDLTVLKIFSLRLFLWTRDTISFTKLLFLATTCTFTFFSSSLMSWSDMLLVGRAFSLVRKAAVLVSHPHDILKLLQLKRLLPSTGDRVLQEVDQFSYMDPEPLVTDA</sequence>
<evidence type="ECO:0000259" key="2">
    <source>
        <dbReference type="PROSITE" id="PS50188"/>
    </source>
</evidence>
<keyword evidence="1" id="KW-1133">Transmembrane helix</keyword>
<keyword evidence="1" id="KW-0812">Transmembrane</keyword>
<dbReference type="InterPro" id="IPR013320">
    <property type="entry name" value="ConA-like_dom_sf"/>
</dbReference>
<organism evidence="3 4">
    <name type="scientific">Scleropages formosus</name>
    <name type="common">Asian bonytongue</name>
    <name type="synonym">Osteoglossum formosum</name>
    <dbReference type="NCBI Taxonomy" id="113540"/>
    <lineage>
        <taxon>Eukaryota</taxon>
        <taxon>Metazoa</taxon>
        <taxon>Chordata</taxon>
        <taxon>Craniata</taxon>
        <taxon>Vertebrata</taxon>
        <taxon>Euteleostomi</taxon>
        <taxon>Actinopterygii</taxon>
        <taxon>Neopterygii</taxon>
        <taxon>Teleostei</taxon>
        <taxon>Osteoglossocephala</taxon>
        <taxon>Osteoglossomorpha</taxon>
        <taxon>Osteoglossiformes</taxon>
        <taxon>Osteoglossidae</taxon>
        <taxon>Scleropages</taxon>
    </lineage>
</organism>
<evidence type="ECO:0000256" key="1">
    <source>
        <dbReference type="SAM" id="Phobius"/>
    </source>
</evidence>
<reference evidence="3 4" key="1">
    <citation type="submission" date="2015-08" db="EMBL/GenBank/DDBJ databases">
        <title>The genome of the Asian arowana (Scleropages formosus).</title>
        <authorList>
            <person name="Tan M.H."/>
            <person name="Gan H.M."/>
            <person name="Croft L.J."/>
            <person name="Austin C.M."/>
        </authorList>
    </citation>
    <scope>NUCLEOTIDE SEQUENCE [LARGE SCALE GENOMIC DNA]</scope>
    <source>
        <strain evidence="3">Aro1</strain>
    </source>
</reference>
<dbReference type="Proteomes" id="UP000034805">
    <property type="component" value="Unassembled WGS sequence"/>
</dbReference>
<gene>
    <name evidence="3" type="ORF">Z043_126047</name>
</gene>
<name>A0A0P7W178_SCLFO</name>
<dbReference type="InterPro" id="IPR001870">
    <property type="entry name" value="B30.2/SPRY"/>
</dbReference>
<comment type="caution">
    <text evidence="3">The sequence shown here is derived from an EMBL/GenBank/DDBJ whole genome shotgun (WGS) entry which is preliminary data.</text>
</comment>
<keyword evidence="1" id="KW-0472">Membrane</keyword>
<dbReference type="InterPro" id="IPR043136">
    <property type="entry name" value="B30.2/SPRY_sf"/>
</dbReference>
<dbReference type="Gene3D" id="2.60.120.920">
    <property type="match status" value="1"/>
</dbReference>
<feature type="transmembrane region" description="Helical" evidence="1">
    <location>
        <begin position="86"/>
        <end position="105"/>
    </location>
</feature>
<dbReference type="SUPFAM" id="SSF49899">
    <property type="entry name" value="Concanavalin A-like lectins/glucanases"/>
    <property type="match status" value="1"/>
</dbReference>
<evidence type="ECO:0000313" key="4">
    <source>
        <dbReference type="Proteomes" id="UP000034805"/>
    </source>
</evidence>
<accession>A0A0P7W178</accession>
<dbReference type="AlphaFoldDB" id="A0A0P7W178"/>
<feature type="non-terminal residue" evidence="3">
    <location>
        <position position="1"/>
    </location>
</feature>
<dbReference type="PROSITE" id="PS50188">
    <property type="entry name" value="B302_SPRY"/>
    <property type="match status" value="1"/>
</dbReference>
<protein>
    <recommendedName>
        <fullName evidence="2">B30.2/SPRY domain-containing protein</fullName>
    </recommendedName>
</protein>
<feature type="domain" description="B30.2/SPRY" evidence="2">
    <location>
        <begin position="1"/>
        <end position="88"/>
    </location>
</feature>
<dbReference type="EMBL" id="JARO02022134">
    <property type="protein sequence ID" value="KPP56346.1"/>
    <property type="molecule type" value="Genomic_DNA"/>
</dbReference>